<dbReference type="EMBL" id="JACMRX010000001">
    <property type="protein sequence ID" value="KAF7996807.1"/>
    <property type="molecule type" value="Genomic_DNA"/>
</dbReference>
<feature type="transmembrane region" description="Helical" evidence="1">
    <location>
        <begin position="125"/>
        <end position="152"/>
    </location>
</feature>
<sequence>MAVGSFPPCIPRINMTKFFCCDLRSGSLFLGYLSMIERRLCCCFKVETGSLILGNIGLILSVIIMFGIPIILTKSTVIPKLILDHLNIDNWYPYIIAFWVLSIVSVLFNLLLVKGVLNEKPKLMFPWIYGVYISLMILALVSIGLMVGLWLSSVTLPYGIIITEIIAVIGSLSFLGISYYFFGVVVSHCQDLIFIQQNDLAQYTKPYSLNYEFHNY</sequence>
<evidence type="ECO:0000256" key="1">
    <source>
        <dbReference type="SAM" id="Phobius"/>
    </source>
</evidence>
<keyword evidence="1" id="KW-0472">Membrane</keyword>
<proteinExistence type="predicted"/>
<evidence type="ECO:0000313" key="2">
    <source>
        <dbReference type="EMBL" id="KAF7996807.1"/>
    </source>
</evidence>
<comment type="caution">
    <text evidence="2">The sequence shown here is derived from an EMBL/GenBank/DDBJ whole genome shotgun (WGS) entry which is preliminary data.</text>
</comment>
<reference evidence="2 3" key="1">
    <citation type="submission" date="2020-08" db="EMBL/GenBank/DDBJ databases">
        <title>Aphidius gifuensis genome sequencing and assembly.</title>
        <authorList>
            <person name="Du Z."/>
        </authorList>
    </citation>
    <scope>NUCLEOTIDE SEQUENCE [LARGE SCALE GENOMIC DNA]</scope>
    <source>
        <strain evidence="2">YNYX2018</strain>
        <tissue evidence="2">Adults</tissue>
    </source>
</reference>
<feature type="transmembrane region" description="Helical" evidence="1">
    <location>
        <begin position="48"/>
        <end position="71"/>
    </location>
</feature>
<keyword evidence="1" id="KW-0812">Transmembrane</keyword>
<gene>
    <name evidence="2" type="ORF">HCN44_002453</name>
</gene>
<evidence type="ECO:0000313" key="3">
    <source>
        <dbReference type="Proteomes" id="UP000639338"/>
    </source>
</evidence>
<accession>A0A834Y344</accession>
<dbReference type="AlphaFoldDB" id="A0A834Y344"/>
<keyword evidence="1" id="KW-1133">Transmembrane helix</keyword>
<protein>
    <submittedName>
        <fullName evidence="2">Uncharacterized protein</fullName>
    </submittedName>
</protein>
<feature type="transmembrane region" description="Helical" evidence="1">
    <location>
        <begin position="91"/>
        <end position="113"/>
    </location>
</feature>
<dbReference type="Proteomes" id="UP000639338">
    <property type="component" value="Unassembled WGS sequence"/>
</dbReference>
<feature type="transmembrane region" description="Helical" evidence="1">
    <location>
        <begin position="158"/>
        <end position="182"/>
    </location>
</feature>
<keyword evidence="3" id="KW-1185">Reference proteome</keyword>
<name>A0A834Y344_APHGI</name>
<organism evidence="2 3">
    <name type="scientific">Aphidius gifuensis</name>
    <name type="common">Parasitoid wasp</name>
    <dbReference type="NCBI Taxonomy" id="684658"/>
    <lineage>
        <taxon>Eukaryota</taxon>
        <taxon>Metazoa</taxon>
        <taxon>Ecdysozoa</taxon>
        <taxon>Arthropoda</taxon>
        <taxon>Hexapoda</taxon>
        <taxon>Insecta</taxon>
        <taxon>Pterygota</taxon>
        <taxon>Neoptera</taxon>
        <taxon>Endopterygota</taxon>
        <taxon>Hymenoptera</taxon>
        <taxon>Apocrita</taxon>
        <taxon>Ichneumonoidea</taxon>
        <taxon>Braconidae</taxon>
        <taxon>Aphidiinae</taxon>
        <taxon>Aphidius</taxon>
    </lineage>
</organism>